<evidence type="ECO:0000313" key="14">
    <source>
        <dbReference type="EMBL" id="KNC27090.1"/>
    </source>
</evidence>
<dbReference type="GO" id="GO:0005737">
    <property type="term" value="C:cytoplasm"/>
    <property type="evidence" value="ECO:0007669"/>
    <property type="project" value="UniProtKB-SubCell"/>
</dbReference>
<dbReference type="EMBL" id="JRES01000934">
    <property type="protein sequence ID" value="KNC27090.1"/>
    <property type="molecule type" value="Genomic_DNA"/>
</dbReference>
<dbReference type="Gene3D" id="3.40.50.720">
    <property type="entry name" value="NAD(P)-binding Rossmann-like Domain"/>
    <property type="match status" value="1"/>
</dbReference>
<dbReference type="Gene3D" id="2.40.50.140">
    <property type="entry name" value="Nucleic acid-binding proteins"/>
    <property type="match status" value="1"/>
</dbReference>
<dbReference type="InterPro" id="IPR036612">
    <property type="entry name" value="KH_dom_type_1_sf"/>
</dbReference>
<dbReference type="GO" id="GO:0010468">
    <property type="term" value="P:regulation of gene expression"/>
    <property type="evidence" value="ECO:0007669"/>
    <property type="project" value="UniProtKB-ARBA"/>
</dbReference>
<dbReference type="InterPro" id="IPR002347">
    <property type="entry name" value="SDR_fam"/>
</dbReference>
<dbReference type="Gene3D" id="3.30.1370.10">
    <property type="entry name" value="K Homology domain, type 1"/>
    <property type="match status" value="1"/>
</dbReference>
<dbReference type="PROSITE" id="PS00061">
    <property type="entry name" value="ADH_SHORT"/>
    <property type="match status" value="1"/>
</dbReference>
<evidence type="ECO:0000256" key="5">
    <source>
        <dbReference type="ARBA" id="ARBA00022552"/>
    </source>
</evidence>
<evidence type="ECO:0000259" key="13">
    <source>
        <dbReference type="SMART" id="SM00822"/>
    </source>
</evidence>
<keyword evidence="8" id="KW-0560">Oxidoreductase</keyword>
<dbReference type="InterPro" id="IPR057326">
    <property type="entry name" value="KR_dom"/>
</dbReference>
<keyword evidence="5" id="KW-0698">rRNA processing</keyword>
<evidence type="ECO:0000313" key="15">
    <source>
        <dbReference type="Proteomes" id="UP000037069"/>
    </source>
</evidence>
<dbReference type="GO" id="GO:0003723">
    <property type="term" value="F:RNA binding"/>
    <property type="evidence" value="ECO:0007669"/>
    <property type="project" value="UniProtKB-KW"/>
</dbReference>
<dbReference type="InterPro" id="IPR049469">
    <property type="entry name" value="RRP40_KH-I"/>
</dbReference>
<proteinExistence type="inferred from homology"/>
<dbReference type="GO" id="GO:0016491">
    <property type="term" value="F:oxidoreductase activity"/>
    <property type="evidence" value="ECO:0007669"/>
    <property type="project" value="UniProtKB-KW"/>
</dbReference>
<dbReference type="SMART" id="SM00822">
    <property type="entry name" value="PKS_KR"/>
    <property type="match status" value="1"/>
</dbReference>
<dbReference type="GO" id="GO:0005730">
    <property type="term" value="C:nucleolus"/>
    <property type="evidence" value="ECO:0007669"/>
    <property type="project" value="UniProtKB-SubCell"/>
</dbReference>
<keyword evidence="4" id="KW-0963">Cytoplasm</keyword>
<gene>
    <name evidence="14" type="ORF">FF38_00903</name>
</gene>
<comment type="subcellular location">
    <subcellularLocation>
        <location evidence="1">Cytoplasm</location>
    </subcellularLocation>
    <subcellularLocation>
        <location evidence="2">Nucleus</location>
        <location evidence="2">Nucleolus</location>
    </subcellularLocation>
</comment>
<dbReference type="InterPro" id="IPR004088">
    <property type="entry name" value="KH_dom_type_1"/>
</dbReference>
<evidence type="ECO:0000256" key="10">
    <source>
        <dbReference type="ARBA" id="ARBA00030615"/>
    </source>
</evidence>
<dbReference type="SUPFAM" id="SSF50249">
    <property type="entry name" value="Nucleic acid-binding proteins"/>
    <property type="match status" value="1"/>
</dbReference>
<dbReference type="CDD" id="cd05790">
    <property type="entry name" value="S1_Rrp40"/>
    <property type="match status" value="1"/>
</dbReference>
<dbReference type="STRING" id="7375.A0A0L0C477"/>
<dbReference type="Gene3D" id="2.40.50.100">
    <property type="match status" value="1"/>
</dbReference>
<evidence type="ECO:0000256" key="8">
    <source>
        <dbReference type="ARBA" id="ARBA00023002"/>
    </source>
</evidence>
<evidence type="ECO:0000256" key="7">
    <source>
        <dbReference type="ARBA" id="ARBA00022884"/>
    </source>
</evidence>
<evidence type="ECO:0000256" key="11">
    <source>
        <dbReference type="ARBA" id="ARBA00069899"/>
    </source>
</evidence>
<dbReference type="Pfam" id="PF21262">
    <property type="entry name" value="RRP40_S1"/>
    <property type="match status" value="1"/>
</dbReference>
<sequence>MPEIVMPGDRITAAEEMAKTKKVILGPGLRRQDEQVVACKAGTLQHKEPNTFWVESYQRRYVPVRGEAVIGVVTAKAGDIFRVDIGGCEQASLSYLAFEQATKKNRPDVNTGDLVYARLIVASKDFEPELVCVNSVGKKGKLGVLPDGFVFNCSLNLARMILREDCPLLAALTKEMPFEIAVGLNGRIWIKAKTVKETIAVGNAILAAEHASNEQIAKILVWITGASSGIGKGLALNLARHGVRLVLSARREALLEEVKEECLAEAKGLLAAKDVLVLPMDMLKLETHNRCLLEVLNYFGKLDILVNNAGRSQRANWEDIDIQVDRELFELDVFSVLHLSRLVVHYFLEQAGGKGHIAATSSVAGLTTVPFSASYCGAKHALNAYLQCLAMEHPSLDITIFNPGPVATDFLQEAFTAKPNSKVGQSTKNQKRLTADRCGFLFATALANKMELVWCGLFPVNFLAYVSRYTLLSAILKQFMTQNTLNKIREGKI</sequence>
<dbReference type="OrthoDB" id="340500at2759"/>
<dbReference type="InterPro" id="IPR041054">
    <property type="entry name" value="Rrp40_N_euk"/>
</dbReference>
<evidence type="ECO:0000256" key="12">
    <source>
        <dbReference type="RuleBase" id="RU000363"/>
    </source>
</evidence>
<dbReference type="GO" id="GO:0006629">
    <property type="term" value="P:lipid metabolic process"/>
    <property type="evidence" value="ECO:0007669"/>
    <property type="project" value="UniProtKB-ARBA"/>
</dbReference>
<dbReference type="PRINTS" id="PR00081">
    <property type="entry name" value="GDHRDH"/>
</dbReference>
<dbReference type="Pfam" id="PF18311">
    <property type="entry name" value="Rrp40_N"/>
    <property type="match status" value="1"/>
</dbReference>
<feature type="domain" description="Ketoreductase" evidence="13">
    <location>
        <begin position="219"/>
        <end position="409"/>
    </location>
</feature>
<protein>
    <recommendedName>
        <fullName evidence="11">Exosome complex component RRP40</fullName>
    </recommendedName>
    <alternativeName>
        <fullName evidence="10">Ribosomal RNA-processing protein 40</fullName>
    </alternativeName>
</protein>
<evidence type="ECO:0000256" key="2">
    <source>
        <dbReference type="ARBA" id="ARBA00004604"/>
    </source>
</evidence>
<name>A0A0L0C477_LUCCU</name>
<dbReference type="AlphaFoldDB" id="A0A0L0C477"/>
<evidence type="ECO:0000256" key="4">
    <source>
        <dbReference type="ARBA" id="ARBA00022490"/>
    </source>
</evidence>
<dbReference type="SUPFAM" id="SSF51735">
    <property type="entry name" value="NAD(P)-binding Rossmann-fold domains"/>
    <property type="match status" value="1"/>
</dbReference>
<dbReference type="PRINTS" id="PR00080">
    <property type="entry name" value="SDRFAMILY"/>
</dbReference>
<organism evidence="14 15">
    <name type="scientific">Lucilia cuprina</name>
    <name type="common">Green bottle fly</name>
    <name type="synonym">Australian sheep blowfly</name>
    <dbReference type="NCBI Taxonomy" id="7375"/>
    <lineage>
        <taxon>Eukaryota</taxon>
        <taxon>Metazoa</taxon>
        <taxon>Ecdysozoa</taxon>
        <taxon>Arthropoda</taxon>
        <taxon>Hexapoda</taxon>
        <taxon>Insecta</taxon>
        <taxon>Pterygota</taxon>
        <taxon>Neoptera</taxon>
        <taxon>Endopterygota</taxon>
        <taxon>Diptera</taxon>
        <taxon>Brachycera</taxon>
        <taxon>Muscomorpha</taxon>
        <taxon>Oestroidea</taxon>
        <taxon>Calliphoridae</taxon>
        <taxon>Luciliinae</taxon>
        <taxon>Lucilia</taxon>
    </lineage>
</organism>
<dbReference type="SUPFAM" id="SSF110324">
    <property type="entry name" value="Ribosomal L27 protein-like"/>
    <property type="match status" value="1"/>
</dbReference>
<dbReference type="Proteomes" id="UP000037069">
    <property type="component" value="Unassembled WGS sequence"/>
</dbReference>
<keyword evidence="9" id="KW-0539">Nucleus</keyword>
<dbReference type="InterPro" id="IPR036291">
    <property type="entry name" value="NAD(P)-bd_dom_sf"/>
</dbReference>
<dbReference type="PANTHER" id="PTHR44269">
    <property type="entry name" value="DEHYDROGENASE/REDUCTASE SDR FAMILY MEMBER 7-RELATED"/>
    <property type="match status" value="1"/>
</dbReference>
<dbReference type="GO" id="GO:0000178">
    <property type="term" value="C:exosome (RNase complex)"/>
    <property type="evidence" value="ECO:0007669"/>
    <property type="project" value="UniProtKB-KW"/>
</dbReference>
<comment type="caution">
    <text evidence="14">The sequence shown here is derived from an EMBL/GenBank/DDBJ whole genome shotgun (WGS) entry which is preliminary data.</text>
</comment>
<accession>A0A0L0C477</accession>
<comment type="similarity">
    <text evidence="12">Belongs to the short-chain dehydrogenases/reductases (SDR) family.</text>
</comment>
<dbReference type="GO" id="GO:0006364">
    <property type="term" value="P:rRNA processing"/>
    <property type="evidence" value="ECO:0007669"/>
    <property type="project" value="UniProtKB-KW"/>
</dbReference>
<dbReference type="FunFam" id="2.40.50.140:FF:000112">
    <property type="entry name" value="Exosome complex component RRP40"/>
    <property type="match status" value="1"/>
</dbReference>
<evidence type="ECO:0000256" key="6">
    <source>
        <dbReference type="ARBA" id="ARBA00022835"/>
    </source>
</evidence>
<dbReference type="InterPro" id="IPR012340">
    <property type="entry name" value="NA-bd_OB-fold"/>
</dbReference>
<evidence type="ECO:0000256" key="1">
    <source>
        <dbReference type="ARBA" id="ARBA00004496"/>
    </source>
</evidence>
<dbReference type="Pfam" id="PF00106">
    <property type="entry name" value="adh_short"/>
    <property type="match status" value="1"/>
</dbReference>
<keyword evidence="6" id="KW-0271">Exosome</keyword>
<keyword evidence="7" id="KW-0694">RNA-binding</keyword>
<dbReference type="FunFam" id="3.30.1370.10:FF:000038">
    <property type="entry name" value="exosome complex component RRP40"/>
    <property type="match status" value="1"/>
</dbReference>
<reference evidence="14 15" key="1">
    <citation type="journal article" date="2015" name="Nat. Commun.">
        <title>Lucilia cuprina genome unlocks parasitic fly biology to underpin future interventions.</title>
        <authorList>
            <person name="Anstead C.A."/>
            <person name="Korhonen P.K."/>
            <person name="Young N.D."/>
            <person name="Hall R.S."/>
            <person name="Jex A.R."/>
            <person name="Murali S.C."/>
            <person name="Hughes D.S."/>
            <person name="Lee S.F."/>
            <person name="Perry T."/>
            <person name="Stroehlein A.J."/>
            <person name="Ansell B.R."/>
            <person name="Breugelmans B."/>
            <person name="Hofmann A."/>
            <person name="Qu J."/>
            <person name="Dugan S."/>
            <person name="Lee S.L."/>
            <person name="Chao H."/>
            <person name="Dinh H."/>
            <person name="Han Y."/>
            <person name="Doddapaneni H.V."/>
            <person name="Worley K.C."/>
            <person name="Muzny D.M."/>
            <person name="Ioannidis P."/>
            <person name="Waterhouse R.M."/>
            <person name="Zdobnov E.M."/>
            <person name="James P.J."/>
            <person name="Bagnall N.H."/>
            <person name="Kotze A.C."/>
            <person name="Gibbs R.A."/>
            <person name="Richards S."/>
            <person name="Batterham P."/>
            <person name="Gasser R.B."/>
        </authorList>
    </citation>
    <scope>NUCLEOTIDE SEQUENCE [LARGE SCALE GENOMIC DNA]</scope>
    <source>
        <strain evidence="14 15">LS</strain>
        <tissue evidence="14">Full body</tissue>
    </source>
</reference>
<evidence type="ECO:0000256" key="9">
    <source>
        <dbReference type="ARBA" id="ARBA00023242"/>
    </source>
</evidence>
<comment type="similarity">
    <text evidence="3">Belongs to the RRP40 family.</text>
</comment>
<keyword evidence="15" id="KW-1185">Reference proteome</keyword>
<dbReference type="SUPFAM" id="SSF54791">
    <property type="entry name" value="Eukaryotic type KH-domain (KH-domain type I)"/>
    <property type="match status" value="1"/>
</dbReference>
<dbReference type="InterPro" id="IPR053011">
    <property type="entry name" value="SDR_family_member_7"/>
</dbReference>
<dbReference type="InterPro" id="IPR020904">
    <property type="entry name" value="Sc_DH/Rdtase_CS"/>
</dbReference>
<dbReference type="InterPro" id="IPR037319">
    <property type="entry name" value="Rrp40_S1"/>
</dbReference>
<dbReference type="PANTHER" id="PTHR44269:SF1">
    <property type="entry name" value="DEHYDROGENASE_REDUCTASE SDR FAMILY MEMBER 7"/>
    <property type="match status" value="1"/>
</dbReference>
<evidence type="ECO:0000256" key="3">
    <source>
        <dbReference type="ARBA" id="ARBA00007841"/>
    </source>
</evidence>
<dbReference type="CDD" id="cd22526">
    <property type="entry name" value="KH-I_Rrp40"/>
    <property type="match status" value="1"/>
</dbReference>
<dbReference type="Pfam" id="PF15985">
    <property type="entry name" value="KH_6"/>
    <property type="match status" value="1"/>
</dbReference>